<protein>
    <submittedName>
        <fullName evidence="2">Aspartate aminotransferase</fullName>
    </submittedName>
</protein>
<dbReference type="InterPro" id="IPR015421">
    <property type="entry name" value="PyrdxlP-dep_Trfase_major"/>
</dbReference>
<keyword evidence="2" id="KW-0032">Aminotransferase</keyword>
<evidence type="ECO:0000313" key="3">
    <source>
        <dbReference type="Proteomes" id="UP001227543"/>
    </source>
</evidence>
<gene>
    <name evidence="2" type="ORF">CTAM01_16493</name>
</gene>
<dbReference type="InterPro" id="IPR015424">
    <property type="entry name" value="PyrdxlP-dep_Trfase"/>
</dbReference>
<dbReference type="InterPro" id="IPR015422">
    <property type="entry name" value="PyrdxlP-dep_Trfase_small"/>
</dbReference>
<proteinExistence type="predicted"/>
<dbReference type="PANTHER" id="PTHR43510:SF1">
    <property type="entry name" value="AMINOTRANSFERASE FUNCTION, HYPOTHETICAL (EUROFUNG)"/>
    <property type="match status" value="1"/>
</dbReference>
<keyword evidence="2" id="KW-0808">Transferase</keyword>
<evidence type="ECO:0000313" key="2">
    <source>
        <dbReference type="EMBL" id="KAK1471651.1"/>
    </source>
</evidence>
<dbReference type="Gene3D" id="3.90.1150.10">
    <property type="entry name" value="Aspartate Aminotransferase, domain 1"/>
    <property type="match status" value="1"/>
</dbReference>
<dbReference type="GO" id="GO:0008483">
    <property type="term" value="F:transaminase activity"/>
    <property type="evidence" value="ECO:0007669"/>
    <property type="project" value="UniProtKB-KW"/>
</dbReference>
<dbReference type="Gene3D" id="3.40.640.10">
    <property type="entry name" value="Type I PLP-dependent aspartate aminotransferase-like (Major domain)"/>
    <property type="match status" value="1"/>
</dbReference>
<dbReference type="PANTHER" id="PTHR43510">
    <property type="entry name" value="AMINOTRANSFERASE FUNCTION, HYPOTHETICAL (EUROFUNG)"/>
    <property type="match status" value="1"/>
</dbReference>
<feature type="domain" description="Aminotransferase class I/classII large" evidence="1">
    <location>
        <begin position="63"/>
        <end position="198"/>
    </location>
</feature>
<dbReference type="EMBL" id="MLFU01000228">
    <property type="protein sequence ID" value="KAK1471651.1"/>
    <property type="molecule type" value="Genomic_DNA"/>
</dbReference>
<name>A0ABQ9QIC6_9PEZI</name>
<dbReference type="CDD" id="cd00609">
    <property type="entry name" value="AAT_like"/>
    <property type="match status" value="1"/>
</dbReference>
<dbReference type="Proteomes" id="UP001227543">
    <property type="component" value="Unassembled WGS sequence"/>
</dbReference>
<keyword evidence="3" id="KW-1185">Reference proteome</keyword>
<dbReference type="RefSeq" id="XP_060372927.1">
    <property type="nucleotide sequence ID" value="XM_060532486.1"/>
</dbReference>
<accession>A0ABQ9QIC6</accession>
<reference evidence="2 3" key="1">
    <citation type="submission" date="2016-10" db="EMBL/GenBank/DDBJ databases">
        <title>The genome sequence of Colletotrichum fioriniae PJ7.</title>
        <authorList>
            <person name="Baroncelli R."/>
        </authorList>
    </citation>
    <scope>NUCLEOTIDE SEQUENCE [LARGE SCALE GENOMIC DNA]</scope>
    <source>
        <strain evidence="2 3">Tom-12</strain>
    </source>
</reference>
<comment type="caution">
    <text evidence="2">The sequence shown here is derived from an EMBL/GenBank/DDBJ whole genome shotgun (WGS) entry which is preliminary data.</text>
</comment>
<dbReference type="SUPFAM" id="SSF53383">
    <property type="entry name" value="PLP-dependent transferases"/>
    <property type="match status" value="1"/>
</dbReference>
<dbReference type="GeneID" id="85416724"/>
<dbReference type="Pfam" id="PF00155">
    <property type="entry name" value="Aminotran_1_2"/>
    <property type="match status" value="1"/>
</dbReference>
<organism evidence="2 3">
    <name type="scientific">Colletotrichum tamarilloi</name>
    <dbReference type="NCBI Taxonomy" id="1209934"/>
    <lineage>
        <taxon>Eukaryota</taxon>
        <taxon>Fungi</taxon>
        <taxon>Dikarya</taxon>
        <taxon>Ascomycota</taxon>
        <taxon>Pezizomycotina</taxon>
        <taxon>Sordariomycetes</taxon>
        <taxon>Hypocreomycetidae</taxon>
        <taxon>Glomerellales</taxon>
        <taxon>Glomerellaceae</taxon>
        <taxon>Colletotrichum</taxon>
        <taxon>Colletotrichum acutatum species complex</taxon>
    </lineage>
</organism>
<sequence>MVKLEFFAVDHWLAERSTSTRHNLAHTSAHPASISDLEAVPGQENCDDFLSSFRSQPLDYPADFSGLASLRSKIANLYSEDLSFEKVLTTASGSLANFIVFYALIGPGDHVIVPSPGYPQLQAIPGSLGAEVSFWKADPQNEWNFDFDELEGLIKLNTKMIVINNPLNPLGTVLSEAALLKIIDIARKHSIIVFSDEI</sequence>
<evidence type="ECO:0000259" key="1">
    <source>
        <dbReference type="Pfam" id="PF00155"/>
    </source>
</evidence>
<dbReference type="InterPro" id="IPR004839">
    <property type="entry name" value="Aminotransferase_I/II_large"/>
</dbReference>